<dbReference type="SUPFAM" id="SSF51735">
    <property type="entry name" value="NAD(P)-binding Rossmann-fold domains"/>
    <property type="match status" value="1"/>
</dbReference>
<protein>
    <submittedName>
        <fullName evidence="4">UDP-glucose 4-epimerase</fullName>
    </submittedName>
</protein>
<dbReference type="EMBL" id="BSPD01000064">
    <property type="protein sequence ID" value="GLS26953.1"/>
    <property type="molecule type" value="Genomic_DNA"/>
</dbReference>
<accession>A0AA37T8K5</accession>
<comment type="caution">
    <text evidence="4">The sequence shown here is derived from an EMBL/GenBank/DDBJ whole genome shotgun (WGS) entry which is preliminary data.</text>
</comment>
<dbReference type="Gene3D" id="3.40.50.720">
    <property type="entry name" value="NAD(P)-binding Rossmann-like Domain"/>
    <property type="match status" value="1"/>
</dbReference>
<name>A0AA37T8K5_9GAMM</name>
<dbReference type="Pfam" id="PF01370">
    <property type="entry name" value="Epimerase"/>
    <property type="match status" value="1"/>
</dbReference>
<dbReference type="AlphaFoldDB" id="A0AA37T8K5"/>
<evidence type="ECO:0000256" key="1">
    <source>
        <dbReference type="ARBA" id="ARBA00005125"/>
    </source>
</evidence>
<evidence type="ECO:0000313" key="5">
    <source>
        <dbReference type="Proteomes" id="UP001156870"/>
    </source>
</evidence>
<feature type="domain" description="NAD-dependent epimerase/dehydratase" evidence="3">
    <location>
        <begin position="10"/>
        <end position="178"/>
    </location>
</feature>
<dbReference type="PANTHER" id="PTHR43000">
    <property type="entry name" value="DTDP-D-GLUCOSE 4,6-DEHYDRATASE-RELATED"/>
    <property type="match status" value="1"/>
</dbReference>
<comment type="pathway">
    <text evidence="1">Bacterial outer membrane biogenesis; LPS O-antigen biosynthesis.</text>
</comment>
<organism evidence="4 5">
    <name type="scientific">Marinibactrum halimedae</name>
    <dbReference type="NCBI Taxonomy" id="1444977"/>
    <lineage>
        <taxon>Bacteria</taxon>
        <taxon>Pseudomonadati</taxon>
        <taxon>Pseudomonadota</taxon>
        <taxon>Gammaproteobacteria</taxon>
        <taxon>Cellvibrionales</taxon>
        <taxon>Cellvibrionaceae</taxon>
        <taxon>Marinibactrum</taxon>
    </lineage>
</organism>
<gene>
    <name evidence="4" type="ORF">GCM10007877_26720</name>
</gene>
<sequence>MRLSRHDAPGLIKVDYTSPQLFEYLTTTDTVIHLAGVAHNPNASGADYYHGNVTLTQRLITACLKANVKRIVYISSIKAMGEQTRKNQPFTETSPCHPEDDYGKTKLAAERLIQQTGKLIEWVIVRPPLVLGDKPSGNLKSLEKLIQMGVPLPLGNIRNRRSMVSIKALIQLLGWAAKSPCAAQQVLLPTDQPTTSTTELIQSLSTHLNTHDRLFNLPQYLQLWLGNSKKLNGMFRKLFGNLEIDNTRTQTLIQTSSPIDHQPT</sequence>
<keyword evidence="5" id="KW-1185">Reference proteome</keyword>
<evidence type="ECO:0000259" key="3">
    <source>
        <dbReference type="Pfam" id="PF01370"/>
    </source>
</evidence>
<dbReference type="InterPro" id="IPR036291">
    <property type="entry name" value="NAD(P)-bd_dom_sf"/>
</dbReference>
<reference evidence="4 5" key="1">
    <citation type="journal article" date="2014" name="Int. J. Syst. Evol. Microbiol.">
        <title>Complete genome sequence of Corynebacterium casei LMG S-19264T (=DSM 44701T), isolated from a smear-ripened cheese.</title>
        <authorList>
            <consortium name="US DOE Joint Genome Institute (JGI-PGF)"/>
            <person name="Walter F."/>
            <person name="Albersmeier A."/>
            <person name="Kalinowski J."/>
            <person name="Ruckert C."/>
        </authorList>
    </citation>
    <scope>NUCLEOTIDE SEQUENCE [LARGE SCALE GENOMIC DNA]</scope>
    <source>
        <strain evidence="4 5">NBRC 110095</strain>
    </source>
</reference>
<evidence type="ECO:0000313" key="4">
    <source>
        <dbReference type="EMBL" id="GLS26953.1"/>
    </source>
</evidence>
<evidence type="ECO:0000256" key="2">
    <source>
        <dbReference type="ARBA" id="ARBA00007637"/>
    </source>
</evidence>
<proteinExistence type="inferred from homology"/>
<dbReference type="Proteomes" id="UP001156870">
    <property type="component" value="Unassembled WGS sequence"/>
</dbReference>
<dbReference type="InterPro" id="IPR001509">
    <property type="entry name" value="Epimerase_deHydtase"/>
</dbReference>
<comment type="similarity">
    <text evidence="2">Belongs to the NAD(P)-dependent epimerase/dehydratase family.</text>
</comment>